<dbReference type="PANTHER" id="PTHR42904:SF6">
    <property type="entry name" value="NAD-CAPPED RNA HYDROLASE NUDT12"/>
    <property type="match status" value="1"/>
</dbReference>
<evidence type="ECO:0000256" key="2">
    <source>
        <dbReference type="ARBA" id="ARBA00001947"/>
    </source>
</evidence>
<comment type="similarity">
    <text evidence="3">Belongs to the Nudix hydrolase family. NudC subfamily.</text>
</comment>
<evidence type="ECO:0000256" key="8">
    <source>
        <dbReference type="ARBA" id="ARBA00023027"/>
    </source>
</evidence>
<evidence type="ECO:0000256" key="4">
    <source>
        <dbReference type="ARBA" id="ARBA00012381"/>
    </source>
</evidence>
<dbReference type="GO" id="GO:0005829">
    <property type="term" value="C:cytosol"/>
    <property type="evidence" value="ECO:0007669"/>
    <property type="project" value="TreeGrafter"/>
</dbReference>
<comment type="cofactor">
    <cofactor evidence="2">
        <name>Zn(2+)</name>
        <dbReference type="ChEBI" id="CHEBI:29105"/>
    </cofactor>
</comment>
<keyword evidence="12" id="KW-1185">Reference proteome</keyword>
<dbReference type="GO" id="GO:0006742">
    <property type="term" value="P:NADP+ catabolic process"/>
    <property type="evidence" value="ECO:0007669"/>
    <property type="project" value="TreeGrafter"/>
</dbReference>
<dbReference type="GO" id="GO:0019677">
    <property type="term" value="P:NAD+ catabolic process"/>
    <property type="evidence" value="ECO:0007669"/>
    <property type="project" value="TreeGrafter"/>
</dbReference>
<dbReference type="Pfam" id="PF00293">
    <property type="entry name" value="NUDIX"/>
    <property type="match status" value="1"/>
</dbReference>
<dbReference type="InterPro" id="IPR015797">
    <property type="entry name" value="NUDIX_hydrolase-like_dom_sf"/>
</dbReference>
<dbReference type="EMBL" id="JACOPO010000002">
    <property type="protein sequence ID" value="MBC5721927.1"/>
    <property type="molecule type" value="Genomic_DNA"/>
</dbReference>
<reference evidence="11" key="1">
    <citation type="submission" date="2020-08" db="EMBL/GenBank/DDBJ databases">
        <title>Genome public.</title>
        <authorList>
            <person name="Liu C."/>
            <person name="Sun Q."/>
        </authorList>
    </citation>
    <scope>NUCLEOTIDE SEQUENCE</scope>
    <source>
        <strain evidence="11">NSJ-23</strain>
    </source>
</reference>
<evidence type="ECO:0000256" key="1">
    <source>
        <dbReference type="ARBA" id="ARBA00001946"/>
    </source>
</evidence>
<comment type="caution">
    <text evidence="11">The sequence shown here is derived from an EMBL/GenBank/DDBJ whole genome shotgun (WGS) entry which is preliminary data.</text>
</comment>
<dbReference type="InterPro" id="IPR049734">
    <property type="entry name" value="NudC-like_C"/>
</dbReference>
<dbReference type="CDD" id="cd03429">
    <property type="entry name" value="NUDIX_NADH_pyrophosphatase_Nudt13"/>
    <property type="match status" value="1"/>
</dbReference>
<gene>
    <name evidence="11" type="ORF">H8S11_03720</name>
</gene>
<evidence type="ECO:0000256" key="9">
    <source>
        <dbReference type="ARBA" id="ARBA00023679"/>
    </source>
</evidence>
<dbReference type="PROSITE" id="PS00893">
    <property type="entry name" value="NUDIX_BOX"/>
    <property type="match status" value="1"/>
</dbReference>
<dbReference type="Gene3D" id="3.90.79.10">
    <property type="entry name" value="Nucleoside Triphosphate Pyrophosphohydrolase"/>
    <property type="match status" value="1"/>
</dbReference>
<keyword evidence="8" id="KW-0520">NAD</keyword>
<dbReference type="InterPro" id="IPR000086">
    <property type="entry name" value="NUDIX_hydrolase_dom"/>
</dbReference>
<dbReference type="InterPro" id="IPR050241">
    <property type="entry name" value="NAD-cap_RNA_hydrolase_NudC"/>
</dbReference>
<evidence type="ECO:0000259" key="10">
    <source>
        <dbReference type="PROSITE" id="PS51462"/>
    </source>
</evidence>
<dbReference type="AlphaFoldDB" id="A0A8J6M7T0"/>
<keyword evidence="5" id="KW-0479">Metal-binding</keyword>
<accession>A0A8J6M7T0</accession>
<evidence type="ECO:0000256" key="3">
    <source>
        <dbReference type="ARBA" id="ARBA00009595"/>
    </source>
</evidence>
<proteinExistence type="inferred from homology"/>
<dbReference type="PROSITE" id="PS51462">
    <property type="entry name" value="NUDIX"/>
    <property type="match status" value="1"/>
</dbReference>
<comment type="catalytic activity">
    <reaction evidence="9">
        <text>a 5'-end NAD(+)-phospho-ribonucleoside in mRNA + H2O = a 5'-end phospho-adenosine-phospho-ribonucleoside in mRNA + beta-nicotinamide D-ribonucleotide + 2 H(+)</text>
        <dbReference type="Rhea" id="RHEA:60876"/>
        <dbReference type="Rhea" id="RHEA-COMP:15698"/>
        <dbReference type="Rhea" id="RHEA-COMP:15719"/>
        <dbReference type="ChEBI" id="CHEBI:14649"/>
        <dbReference type="ChEBI" id="CHEBI:15377"/>
        <dbReference type="ChEBI" id="CHEBI:15378"/>
        <dbReference type="ChEBI" id="CHEBI:144029"/>
        <dbReference type="ChEBI" id="CHEBI:144051"/>
    </reaction>
    <physiologicalReaction direction="left-to-right" evidence="9">
        <dbReference type="Rhea" id="RHEA:60877"/>
    </physiologicalReaction>
</comment>
<dbReference type="PANTHER" id="PTHR42904">
    <property type="entry name" value="NUDIX HYDROLASE, NUDC SUBFAMILY"/>
    <property type="match status" value="1"/>
</dbReference>
<organism evidence="11 12">
    <name type="scientific">Flintibacter hominis</name>
    <dbReference type="NCBI Taxonomy" id="2763048"/>
    <lineage>
        <taxon>Bacteria</taxon>
        <taxon>Bacillati</taxon>
        <taxon>Bacillota</taxon>
        <taxon>Clostridia</taxon>
        <taxon>Eubacteriales</taxon>
        <taxon>Flintibacter</taxon>
    </lineage>
</organism>
<dbReference type="GO" id="GO:0046872">
    <property type="term" value="F:metal ion binding"/>
    <property type="evidence" value="ECO:0007669"/>
    <property type="project" value="UniProtKB-KW"/>
</dbReference>
<feature type="domain" description="Nudix hydrolase" evidence="10">
    <location>
        <begin position="33"/>
        <end position="159"/>
    </location>
</feature>
<evidence type="ECO:0000256" key="6">
    <source>
        <dbReference type="ARBA" id="ARBA00022801"/>
    </source>
</evidence>
<dbReference type="EC" id="3.6.1.22" evidence="4"/>
<evidence type="ECO:0000313" key="12">
    <source>
        <dbReference type="Proteomes" id="UP000628736"/>
    </source>
</evidence>
<keyword evidence="7" id="KW-0460">Magnesium</keyword>
<evidence type="ECO:0000256" key="5">
    <source>
        <dbReference type="ARBA" id="ARBA00022723"/>
    </source>
</evidence>
<sequence length="173" mass="19513">MRFEYCPHCGTRAVQKEIGDEGLMPWCDRCKRPLFDIFSTCIIALAVDEEGNVALLRQGYISTRHYVLVSGYIKPGESAEECAAREIGEELGLAVRGLHFTGTYWLGKKDMLMIGFVANVHREEFHLSQEVDQAVWVTPEEALTMVNAHPAISHQVVEYYVDHRESLTPSVLA</sequence>
<protein>
    <recommendedName>
        <fullName evidence="4">NAD(+) diphosphatase</fullName>
        <ecNumber evidence="4">3.6.1.22</ecNumber>
    </recommendedName>
</protein>
<name>A0A8J6M7T0_9FIRM</name>
<dbReference type="Proteomes" id="UP000628736">
    <property type="component" value="Unassembled WGS sequence"/>
</dbReference>
<dbReference type="GO" id="GO:0035529">
    <property type="term" value="F:NADH pyrophosphatase activity"/>
    <property type="evidence" value="ECO:0007669"/>
    <property type="project" value="TreeGrafter"/>
</dbReference>
<evidence type="ECO:0000256" key="7">
    <source>
        <dbReference type="ARBA" id="ARBA00022842"/>
    </source>
</evidence>
<comment type="cofactor">
    <cofactor evidence="1">
        <name>Mg(2+)</name>
        <dbReference type="ChEBI" id="CHEBI:18420"/>
    </cofactor>
</comment>
<evidence type="ECO:0000313" key="11">
    <source>
        <dbReference type="EMBL" id="MBC5721927.1"/>
    </source>
</evidence>
<dbReference type="SUPFAM" id="SSF55811">
    <property type="entry name" value="Nudix"/>
    <property type="match status" value="1"/>
</dbReference>
<keyword evidence="6" id="KW-0378">Hydrolase</keyword>
<dbReference type="RefSeq" id="WP_186852238.1">
    <property type="nucleotide sequence ID" value="NZ_JACOPO010000002.1"/>
</dbReference>
<dbReference type="InterPro" id="IPR020084">
    <property type="entry name" value="NUDIX_hydrolase_CS"/>
</dbReference>